<name>A0A4S8J364_MUSBA</name>
<sequence>MQEVFTPTWSKSLIVLVASGIVPSSPSTLSPAPLSSKAKSLWTHRCFLAPFRPLPCFNTFVFSKQIPLVNGKTDCNSHAWPLPSRYRICTDSVLLSFLGSNVRLLDLVL</sequence>
<gene>
    <name evidence="1" type="ORF">C4D60_Mb11t04530</name>
</gene>
<dbReference type="Proteomes" id="UP000317650">
    <property type="component" value="Chromosome 11"/>
</dbReference>
<proteinExistence type="predicted"/>
<evidence type="ECO:0000313" key="1">
    <source>
        <dbReference type="EMBL" id="THU55244.1"/>
    </source>
</evidence>
<dbReference type="AlphaFoldDB" id="A0A4S8J364"/>
<reference evidence="1 2" key="1">
    <citation type="journal article" date="2019" name="Nat. Plants">
        <title>Genome sequencing of Musa balbisiana reveals subgenome evolution and function divergence in polyploid bananas.</title>
        <authorList>
            <person name="Yao X."/>
        </authorList>
    </citation>
    <scope>NUCLEOTIDE SEQUENCE [LARGE SCALE GENOMIC DNA]</scope>
    <source>
        <strain evidence="2">cv. DH-PKW</strain>
        <tissue evidence="1">Leaves</tissue>
    </source>
</reference>
<keyword evidence="2" id="KW-1185">Reference proteome</keyword>
<protein>
    <submittedName>
        <fullName evidence="1">Uncharacterized protein</fullName>
    </submittedName>
</protein>
<comment type="caution">
    <text evidence="1">The sequence shown here is derived from an EMBL/GenBank/DDBJ whole genome shotgun (WGS) entry which is preliminary data.</text>
</comment>
<evidence type="ECO:0000313" key="2">
    <source>
        <dbReference type="Proteomes" id="UP000317650"/>
    </source>
</evidence>
<accession>A0A4S8J364</accession>
<dbReference type="EMBL" id="PYDT01000007">
    <property type="protein sequence ID" value="THU55244.1"/>
    <property type="molecule type" value="Genomic_DNA"/>
</dbReference>
<organism evidence="1 2">
    <name type="scientific">Musa balbisiana</name>
    <name type="common">Banana</name>
    <dbReference type="NCBI Taxonomy" id="52838"/>
    <lineage>
        <taxon>Eukaryota</taxon>
        <taxon>Viridiplantae</taxon>
        <taxon>Streptophyta</taxon>
        <taxon>Embryophyta</taxon>
        <taxon>Tracheophyta</taxon>
        <taxon>Spermatophyta</taxon>
        <taxon>Magnoliopsida</taxon>
        <taxon>Liliopsida</taxon>
        <taxon>Zingiberales</taxon>
        <taxon>Musaceae</taxon>
        <taxon>Musa</taxon>
    </lineage>
</organism>